<evidence type="ECO:0000256" key="6">
    <source>
        <dbReference type="ARBA" id="ARBA00022527"/>
    </source>
</evidence>
<keyword evidence="5" id="KW-0963">Cytoplasm</keyword>
<evidence type="ECO:0000256" key="13">
    <source>
        <dbReference type="ARBA" id="ARBA00022842"/>
    </source>
</evidence>
<keyword evidence="14" id="KW-0007">Acetylation</keyword>
<keyword evidence="8" id="KW-0808">Transferase</keyword>
<keyword evidence="7" id="KW-0597">Phosphoprotein</keyword>
<accession>A0A8C1B046</accession>
<dbReference type="InterPro" id="IPR050839">
    <property type="entry name" value="Rho-assoc_Ser/Thr_Kinase"/>
</dbReference>
<dbReference type="Pfam" id="PF00069">
    <property type="entry name" value="Pkinase"/>
    <property type="match status" value="2"/>
</dbReference>
<keyword evidence="13" id="KW-0460">Magnesium</keyword>
<comment type="cofactor">
    <cofactor evidence="1">
        <name>Mg(2+)</name>
        <dbReference type="ChEBI" id="CHEBI:18420"/>
    </cofactor>
</comment>
<keyword evidence="9" id="KW-0479">Metal-binding</keyword>
<dbReference type="GeneTree" id="ENSGT00940000153544"/>
<dbReference type="GO" id="GO:0046872">
    <property type="term" value="F:metal ion binding"/>
    <property type="evidence" value="ECO:0007669"/>
    <property type="project" value="UniProtKB-KW"/>
</dbReference>
<dbReference type="GO" id="GO:0005737">
    <property type="term" value="C:cytoplasm"/>
    <property type="evidence" value="ECO:0007669"/>
    <property type="project" value="UniProtKB-SubCell"/>
</dbReference>
<dbReference type="PANTHER" id="PTHR22988:SF76">
    <property type="entry name" value="CHROMOSOME UNDETERMINED SCAFFOLD_135, WHOLE GENOME SHOTGUN SEQUENCE"/>
    <property type="match status" value="1"/>
</dbReference>
<dbReference type="InterPro" id="IPR008271">
    <property type="entry name" value="Ser/Thr_kinase_AS"/>
</dbReference>
<evidence type="ECO:0000256" key="14">
    <source>
        <dbReference type="ARBA" id="ARBA00022990"/>
    </source>
</evidence>
<organism evidence="20 21">
    <name type="scientific">Cyprinus carpio carpio</name>
    <dbReference type="NCBI Taxonomy" id="630221"/>
    <lineage>
        <taxon>Eukaryota</taxon>
        <taxon>Metazoa</taxon>
        <taxon>Chordata</taxon>
        <taxon>Craniata</taxon>
        <taxon>Vertebrata</taxon>
        <taxon>Euteleostomi</taxon>
        <taxon>Actinopterygii</taxon>
        <taxon>Neopterygii</taxon>
        <taxon>Teleostei</taxon>
        <taxon>Ostariophysi</taxon>
        <taxon>Cypriniformes</taxon>
        <taxon>Cyprinidae</taxon>
        <taxon>Cyprininae</taxon>
        <taxon>Cyprinus</taxon>
    </lineage>
</organism>
<evidence type="ECO:0000256" key="11">
    <source>
        <dbReference type="ARBA" id="ARBA00022777"/>
    </source>
</evidence>
<evidence type="ECO:0000256" key="5">
    <source>
        <dbReference type="ARBA" id="ARBA00022490"/>
    </source>
</evidence>
<dbReference type="PANTHER" id="PTHR22988">
    <property type="entry name" value="MYOTONIC DYSTROPHY S/T KINASE-RELATED"/>
    <property type="match status" value="1"/>
</dbReference>
<dbReference type="PROSITE" id="PS50011">
    <property type="entry name" value="PROTEIN_KINASE_DOM"/>
    <property type="match status" value="1"/>
</dbReference>
<dbReference type="GO" id="GO:0004674">
    <property type="term" value="F:protein serine/threonine kinase activity"/>
    <property type="evidence" value="ECO:0007669"/>
    <property type="project" value="UniProtKB-KW"/>
</dbReference>
<evidence type="ECO:0000256" key="3">
    <source>
        <dbReference type="ARBA" id="ARBA00009903"/>
    </source>
</evidence>
<dbReference type="SMART" id="SM00220">
    <property type="entry name" value="S_TKc"/>
    <property type="match status" value="1"/>
</dbReference>
<reference evidence="20" key="2">
    <citation type="submission" date="2025-09" db="UniProtKB">
        <authorList>
            <consortium name="Ensembl"/>
        </authorList>
    </citation>
    <scope>IDENTIFICATION</scope>
</reference>
<keyword evidence="21" id="KW-1185">Reference proteome</keyword>
<dbReference type="Pfam" id="PF00433">
    <property type="entry name" value="Pkinase_C"/>
    <property type="match status" value="1"/>
</dbReference>
<sequence length="506" mass="58983">MAMPGGMAAPLPMSNHTRERVTVAKLTLEHFYSTLLTQHEEREMRQKKLEKVMDEEGLIDEEKSMRRSLHARKETEFLRLKRTRLGLDDFESLKVIGRGAFGEVRLVQKKDTGHIYAMKILRKSDMLEKEQVAHIRAERDILVEADGAWVVKMFYSFQDKRNLYLIMEFLPGGDMMTLLMKKDTLSEEATQFYIAETVLAIDSIHQLGFIHRDIKPDNLLLDSRGHVKLSDFGLCTGLKKAHRTEFYRNLTHNPPSDFFILTKKDKRITKKEKMLQRSTSPVLCVAPTALHFHMKNHENRTFQNMNSKRKAETWKKNRRQLAYSTVGTPDYIAPEVFMQTGYNKLCDWWSLGVIMYEMLIGYPPFCSETPQETYRKVMNWRETLTFPPEVPISERSKDLILRYCTDAENRIGSGSVDEIKSHQFFESVDWEHIRERPAAISIDIKSIDDTSNFDDFPESDILQPVTNVTEPDFKSKDWVFLNYTYKRFEGLTQRGTIPTYMKAGKA</sequence>
<dbReference type="InterPro" id="IPR000961">
    <property type="entry name" value="AGC-kinase_C"/>
</dbReference>
<comment type="catalytic activity">
    <reaction evidence="15">
        <text>L-threonyl-[protein] + ATP = O-phospho-L-threonyl-[protein] + ADP + H(+)</text>
        <dbReference type="Rhea" id="RHEA:46608"/>
        <dbReference type="Rhea" id="RHEA-COMP:11060"/>
        <dbReference type="Rhea" id="RHEA-COMP:11605"/>
        <dbReference type="ChEBI" id="CHEBI:15378"/>
        <dbReference type="ChEBI" id="CHEBI:30013"/>
        <dbReference type="ChEBI" id="CHEBI:30616"/>
        <dbReference type="ChEBI" id="CHEBI:61977"/>
        <dbReference type="ChEBI" id="CHEBI:456216"/>
        <dbReference type="EC" id="2.7.11.1"/>
    </reaction>
</comment>
<name>A0A8C1B046_CYPCA</name>
<feature type="binding site" evidence="17">
    <location>
        <position position="119"/>
    </location>
    <ligand>
        <name>ATP</name>
        <dbReference type="ChEBI" id="CHEBI:30616"/>
    </ligand>
</feature>
<keyword evidence="6" id="KW-0723">Serine/threonine-protein kinase</keyword>
<keyword evidence="11" id="KW-0418">Kinase</keyword>
<evidence type="ECO:0000256" key="7">
    <source>
        <dbReference type="ARBA" id="ARBA00022553"/>
    </source>
</evidence>
<feature type="domain" description="Protein kinase" evidence="18">
    <location>
        <begin position="90"/>
        <end position="425"/>
    </location>
</feature>
<dbReference type="EC" id="2.7.11.1" evidence="4"/>
<keyword evidence="10 17" id="KW-0547">Nucleotide-binding</keyword>
<comment type="subcellular location">
    <subcellularLocation>
        <location evidence="2">Cytoplasm</location>
    </subcellularLocation>
</comment>
<evidence type="ECO:0000256" key="2">
    <source>
        <dbReference type="ARBA" id="ARBA00004496"/>
    </source>
</evidence>
<dbReference type="Ensembl" id="ENSCCRT00000028265.2">
    <property type="protein sequence ID" value="ENSCCRP00000026056.2"/>
    <property type="gene ID" value="ENSCCRG00000014108.2"/>
</dbReference>
<evidence type="ECO:0000259" key="19">
    <source>
        <dbReference type="PROSITE" id="PS51285"/>
    </source>
</evidence>
<dbReference type="FunFam" id="1.10.510.10:FF:000086">
    <property type="entry name" value="Non-specific serine/threonine protein kinase"/>
    <property type="match status" value="1"/>
</dbReference>
<evidence type="ECO:0000256" key="15">
    <source>
        <dbReference type="ARBA" id="ARBA00047899"/>
    </source>
</evidence>
<comment type="catalytic activity">
    <reaction evidence="16">
        <text>L-seryl-[protein] + ATP = O-phospho-L-seryl-[protein] + ADP + H(+)</text>
        <dbReference type="Rhea" id="RHEA:17989"/>
        <dbReference type="Rhea" id="RHEA-COMP:9863"/>
        <dbReference type="Rhea" id="RHEA-COMP:11604"/>
        <dbReference type="ChEBI" id="CHEBI:15378"/>
        <dbReference type="ChEBI" id="CHEBI:29999"/>
        <dbReference type="ChEBI" id="CHEBI:30616"/>
        <dbReference type="ChEBI" id="CHEBI:83421"/>
        <dbReference type="ChEBI" id="CHEBI:456216"/>
        <dbReference type="EC" id="2.7.11.1"/>
    </reaction>
</comment>
<dbReference type="AlphaFoldDB" id="A0A8C1B046"/>
<dbReference type="InterPro" id="IPR017441">
    <property type="entry name" value="Protein_kinase_ATP_BS"/>
</dbReference>
<dbReference type="PROSITE" id="PS00107">
    <property type="entry name" value="PROTEIN_KINASE_ATP"/>
    <property type="match status" value="1"/>
</dbReference>
<reference evidence="20" key="1">
    <citation type="submission" date="2025-08" db="UniProtKB">
        <authorList>
            <consortium name="Ensembl"/>
        </authorList>
    </citation>
    <scope>IDENTIFICATION</scope>
</reference>
<evidence type="ECO:0000256" key="9">
    <source>
        <dbReference type="ARBA" id="ARBA00022723"/>
    </source>
</evidence>
<evidence type="ECO:0000313" key="21">
    <source>
        <dbReference type="Proteomes" id="UP001108240"/>
    </source>
</evidence>
<comment type="similarity">
    <text evidence="3">Belongs to the protein kinase superfamily. AGC Ser/Thr protein kinase family.</text>
</comment>
<evidence type="ECO:0000256" key="17">
    <source>
        <dbReference type="PROSITE-ProRule" id="PRU10141"/>
    </source>
</evidence>
<evidence type="ECO:0000256" key="8">
    <source>
        <dbReference type="ARBA" id="ARBA00022679"/>
    </source>
</evidence>
<dbReference type="PROSITE" id="PS51285">
    <property type="entry name" value="AGC_KINASE_CTER"/>
    <property type="match status" value="1"/>
</dbReference>
<dbReference type="InterPro" id="IPR011009">
    <property type="entry name" value="Kinase-like_dom_sf"/>
</dbReference>
<feature type="domain" description="AGC-kinase C-terminal" evidence="19">
    <location>
        <begin position="426"/>
        <end position="495"/>
    </location>
</feature>
<dbReference type="InterPro" id="IPR000719">
    <property type="entry name" value="Prot_kinase_dom"/>
</dbReference>
<protein>
    <recommendedName>
        <fullName evidence="4">non-specific serine/threonine protein kinase</fullName>
        <ecNumber evidence="4">2.7.11.1</ecNumber>
    </recommendedName>
</protein>
<dbReference type="SUPFAM" id="SSF56112">
    <property type="entry name" value="Protein kinase-like (PK-like)"/>
    <property type="match status" value="1"/>
</dbReference>
<dbReference type="FunFam" id="1.10.510.10:FF:000057">
    <property type="entry name" value="Non-specific serine/threonine protein kinase"/>
    <property type="match status" value="1"/>
</dbReference>
<dbReference type="PROSITE" id="PS00108">
    <property type="entry name" value="PROTEIN_KINASE_ST"/>
    <property type="match status" value="1"/>
</dbReference>
<evidence type="ECO:0000256" key="4">
    <source>
        <dbReference type="ARBA" id="ARBA00012513"/>
    </source>
</evidence>
<evidence type="ECO:0000313" key="20">
    <source>
        <dbReference type="Ensembl" id="ENSCCRP00000026056.2"/>
    </source>
</evidence>
<evidence type="ECO:0000256" key="16">
    <source>
        <dbReference type="ARBA" id="ARBA00048679"/>
    </source>
</evidence>
<dbReference type="FunFam" id="3.30.200.20:FF:000118">
    <property type="entry name" value="Non-specific serine/threonine protein kinase"/>
    <property type="match status" value="1"/>
</dbReference>
<dbReference type="GO" id="GO:0005524">
    <property type="term" value="F:ATP binding"/>
    <property type="evidence" value="ECO:0007669"/>
    <property type="project" value="UniProtKB-UniRule"/>
</dbReference>
<evidence type="ECO:0000259" key="18">
    <source>
        <dbReference type="PROSITE" id="PS50011"/>
    </source>
</evidence>
<evidence type="ECO:0000256" key="12">
    <source>
        <dbReference type="ARBA" id="ARBA00022840"/>
    </source>
</evidence>
<dbReference type="Proteomes" id="UP001108240">
    <property type="component" value="Unplaced"/>
</dbReference>
<dbReference type="OMA" id="KMENWQQ"/>
<keyword evidence="12 17" id="KW-0067">ATP-binding</keyword>
<proteinExistence type="inferred from homology"/>
<evidence type="ECO:0000256" key="1">
    <source>
        <dbReference type="ARBA" id="ARBA00001946"/>
    </source>
</evidence>
<dbReference type="Gene3D" id="3.30.200.20">
    <property type="entry name" value="Phosphorylase Kinase, domain 1"/>
    <property type="match status" value="1"/>
</dbReference>
<dbReference type="InterPro" id="IPR017892">
    <property type="entry name" value="Pkinase_C"/>
</dbReference>
<evidence type="ECO:0000256" key="10">
    <source>
        <dbReference type="ARBA" id="ARBA00022741"/>
    </source>
</evidence>
<dbReference type="Gene3D" id="1.10.510.10">
    <property type="entry name" value="Transferase(Phosphotransferase) domain 1"/>
    <property type="match status" value="2"/>
</dbReference>